<dbReference type="AlphaFoldDB" id="A0A5A5U068"/>
<comment type="caution">
    <text evidence="4">The sequence shown here is derived from an EMBL/GenBank/DDBJ whole genome shotgun (WGS) entry which is preliminary data.</text>
</comment>
<reference evidence="4 5" key="1">
    <citation type="submission" date="2019-04" db="EMBL/GenBank/DDBJ databases">
        <title>A pseudo-fructophilic Leuconostoc citreum strain F192-5 isolated from peel of satsuma mandarin: the first report for isolation and characterization of strain-dependent fructophilic-like characteristics.</title>
        <authorList>
            <person name="Maeno S."/>
            <person name="Tanizawa Y."/>
            <person name="Kajikawa A."/>
            <person name="Kanesaki Y."/>
            <person name="Kubota E."/>
            <person name="Arita M."/>
            <person name="Leon D."/>
            <person name="Endo A."/>
        </authorList>
    </citation>
    <scope>NUCLEOTIDE SEQUENCE [LARGE SCALE GENOMIC DNA]</scope>
    <source>
        <strain evidence="4 5">F192-5</strain>
    </source>
</reference>
<name>A0A5A5U068_LEUCI</name>
<dbReference type="InterPro" id="IPR036217">
    <property type="entry name" value="MethylDNA_cys_MeTrfase_DNAb"/>
</dbReference>
<feature type="domain" description="Methylated-DNA-[protein]-cysteine S-methyltransferase DNA binding" evidence="2">
    <location>
        <begin position="79"/>
        <end position="156"/>
    </location>
</feature>
<dbReference type="InterPro" id="IPR036388">
    <property type="entry name" value="WH-like_DNA-bd_sf"/>
</dbReference>
<protein>
    <submittedName>
        <fullName evidence="4">Methylated-DNA--[protein]-cysteine S-methyltransferase</fullName>
    </submittedName>
</protein>
<proteinExistence type="predicted"/>
<dbReference type="GO" id="GO:0032259">
    <property type="term" value="P:methylation"/>
    <property type="evidence" value="ECO:0007669"/>
    <property type="project" value="UniProtKB-KW"/>
</dbReference>
<keyword evidence="1" id="KW-0227">DNA damage</keyword>
<accession>A0A5A5U068</accession>
<feature type="domain" description="Methylguanine DNA methyltransferase ribonuclease-like" evidence="3">
    <location>
        <begin position="2"/>
        <end position="73"/>
    </location>
</feature>
<dbReference type="PANTHER" id="PTHR10815">
    <property type="entry name" value="METHYLATED-DNA--PROTEIN-CYSTEINE METHYLTRANSFERASE"/>
    <property type="match status" value="1"/>
</dbReference>
<dbReference type="Gene3D" id="1.10.10.10">
    <property type="entry name" value="Winged helix-like DNA-binding domain superfamily/Winged helix DNA-binding domain"/>
    <property type="match status" value="1"/>
</dbReference>
<dbReference type="GO" id="GO:0006281">
    <property type="term" value="P:DNA repair"/>
    <property type="evidence" value="ECO:0007669"/>
    <property type="project" value="InterPro"/>
</dbReference>
<evidence type="ECO:0000259" key="2">
    <source>
        <dbReference type="Pfam" id="PF01035"/>
    </source>
</evidence>
<keyword evidence="4" id="KW-0489">Methyltransferase</keyword>
<dbReference type="NCBIfam" id="TIGR00589">
    <property type="entry name" value="ogt"/>
    <property type="match status" value="1"/>
</dbReference>
<sequence length="165" mass="18958">MIIYDTMKFKNWQLTLFKDNDAIVFISFADDGVAEFSLQYPHMKLQYAKIPELRYFEQYLSGERVDFKRLNVAYLSGTPFQISVWHALHEMGKDEKLTYQQLAQRAGQPTAIRAVASAVGKNPLTIINPCHRILPKNGGVGQYRYGQALKKLLISLDDSETTQYF</sequence>
<dbReference type="Proteomes" id="UP000323274">
    <property type="component" value="Unassembled WGS sequence"/>
</dbReference>
<evidence type="ECO:0000256" key="1">
    <source>
        <dbReference type="ARBA" id="ARBA00022763"/>
    </source>
</evidence>
<gene>
    <name evidence="4" type="primary">ogt</name>
    <name evidence="4" type="ORF">LCIT_05370</name>
</gene>
<dbReference type="GO" id="GO:0003908">
    <property type="term" value="F:methylated-DNA-[protein]-cysteine S-methyltransferase activity"/>
    <property type="evidence" value="ECO:0007669"/>
    <property type="project" value="InterPro"/>
</dbReference>
<dbReference type="EMBL" id="BJJW01000002">
    <property type="protein sequence ID" value="GDZ83295.1"/>
    <property type="molecule type" value="Genomic_DNA"/>
</dbReference>
<dbReference type="PANTHER" id="PTHR10815:SF13">
    <property type="entry name" value="METHYLATED-DNA--PROTEIN-CYSTEINE METHYLTRANSFERASE"/>
    <property type="match status" value="1"/>
</dbReference>
<dbReference type="SUPFAM" id="SSF46767">
    <property type="entry name" value="Methylated DNA-protein cysteine methyltransferase, C-terminal domain"/>
    <property type="match status" value="1"/>
</dbReference>
<dbReference type="InterPro" id="IPR008332">
    <property type="entry name" value="MethylG_MeTrfase_N"/>
</dbReference>
<dbReference type="RefSeq" id="WP_149333895.1">
    <property type="nucleotide sequence ID" value="NZ_BJJW01000002.1"/>
</dbReference>
<organism evidence="4 5">
    <name type="scientific">Leuconostoc citreum</name>
    <dbReference type="NCBI Taxonomy" id="33964"/>
    <lineage>
        <taxon>Bacteria</taxon>
        <taxon>Bacillati</taxon>
        <taxon>Bacillota</taxon>
        <taxon>Bacilli</taxon>
        <taxon>Lactobacillales</taxon>
        <taxon>Lactobacillaceae</taxon>
        <taxon>Leuconostoc</taxon>
    </lineage>
</organism>
<dbReference type="Pfam" id="PF02870">
    <property type="entry name" value="Methyltransf_1N"/>
    <property type="match status" value="1"/>
</dbReference>
<dbReference type="Pfam" id="PF01035">
    <property type="entry name" value="DNA_binding_1"/>
    <property type="match status" value="1"/>
</dbReference>
<evidence type="ECO:0000313" key="4">
    <source>
        <dbReference type="EMBL" id="GDZ83295.1"/>
    </source>
</evidence>
<dbReference type="InterPro" id="IPR014048">
    <property type="entry name" value="MethylDNA_cys_MeTrfase_DNA-bd"/>
</dbReference>
<evidence type="ECO:0000259" key="3">
    <source>
        <dbReference type="Pfam" id="PF02870"/>
    </source>
</evidence>
<dbReference type="CDD" id="cd06445">
    <property type="entry name" value="ATase"/>
    <property type="match status" value="1"/>
</dbReference>
<keyword evidence="4" id="KW-0808">Transferase</keyword>
<evidence type="ECO:0000313" key="5">
    <source>
        <dbReference type="Proteomes" id="UP000323274"/>
    </source>
</evidence>